<dbReference type="SUPFAM" id="SSF54665">
    <property type="entry name" value="CO dehydrogenase molybdoprotein N-domain-like"/>
    <property type="match status" value="1"/>
</dbReference>
<dbReference type="Gene3D" id="1.10.150.120">
    <property type="entry name" value="[2Fe-2S]-binding domain"/>
    <property type="match status" value="1"/>
</dbReference>
<dbReference type="InterPro" id="IPR006058">
    <property type="entry name" value="2Fe2S_fd_BS"/>
</dbReference>
<dbReference type="NCBIfam" id="TIGR03311">
    <property type="entry name" value="Se_dep_XDH"/>
    <property type="match status" value="1"/>
</dbReference>
<dbReference type="Pfam" id="PF01315">
    <property type="entry name" value="Ald_Xan_dh_C"/>
    <property type="match status" value="1"/>
</dbReference>
<dbReference type="Proteomes" id="UP000289794">
    <property type="component" value="Chromosome"/>
</dbReference>
<dbReference type="SMART" id="SM01008">
    <property type="entry name" value="Ald_Xan_dh_C"/>
    <property type="match status" value="1"/>
</dbReference>
<dbReference type="CDD" id="cd00207">
    <property type="entry name" value="fer2"/>
    <property type="match status" value="1"/>
</dbReference>
<dbReference type="PANTHER" id="PTHR11908">
    <property type="entry name" value="XANTHINE DEHYDROGENASE"/>
    <property type="match status" value="1"/>
</dbReference>
<dbReference type="InterPro" id="IPR036856">
    <property type="entry name" value="Ald_Oxase/Xan_DH_a/b_sf"/>
</dbReference>
<dbReference type="SUPFAM" id="SSF54292">
    <property type="entry name" value="2Fe-2S ferredoxin-like"/>
    <property type="match status" value="1"/>
</dbReference>
<organism evidence="6 7">
    <name type="scientific">Blautia producta</name>
    <dbReference type="NCBI Taxonomy" id="33035"/>
    <lineage>
        <taxon>Bacteria</taxon>
        <taxon>Bacillati</taxon>
        <taxon>Bacillota</taxon>
        <taxon>Clostridia</taxon>
        <taxon>Lachnospirales</taxon>
        <taxon>Lachnospiraceae</taxon>
        <taxon>Blautia</taxon>
    </lineage>
</organism>
<dbReference type="PROSITE" id="PS51085">
    <property type="entry name" value="2FE2S_FER_2"/>
    <property type="match status" value="1"/>
</dbReference>
<proteinExistence type="inferred from homology"/>
<sequence>MRVFTKYWCRKRERNHIGGSGWEVFMYTFYVNGKECRSEKEGRLLDYLRDELGLTAVKEGCSEGACGTCTVLVDGKKMKACVVKLSKADGRHITTVEGIPEEEMKVYVHCFAEAGAVQCGFCIPGMIISAKSLLDVNLNPDRQDVKKAIHGNICRCTGYKKIEDAILMAADFFREKREVPQEEEEGGITRRFKRVDAEEKVRGTGKYVDDIVLPDMAYAKALRSPYPRCRINRIDIGKALAHPDCVAVYTAKDVPENICGHIKKDWDVMIPEGGITRYVGDALALAVVNHRESLDEVLGLIELDAEELQPVTDPRKALEEDAPKVHEEGNLLAKKQCIRGDADTAVKNSKYVVTRHYSLPFTDHAFMEPECAIAFPEGEDGVHLYTSGQSVYDEQREISGILQIPPEKVIVESMLVGGGFGGKEDMSVQHHAALCAWLLKRPVKVRFSRAESLMCHVKRHAMEMDFTTACDENGYLTGMKAVLYADTGAYASLGSPVLERACTHAAGPYNYQNVEIIGYGVYTNNIPAGAYRGFGVTQSCFATEFNLDLLAEQVGITPWEIRYRNAIRPGQTLPNGQIATPDCALAQTLEAVKEVYDSHPYAGIASCMKNSGIGVGNPDIGRCSLRIRDGKVQVLTSAACMGQGVGTVAIQIVCETTGLRADQVTHKKANTIDTPDSGTSTASRQTLFTGEATRKAALKLKDALQDKKSLDELEGQEFYAEYTGVTDAMGSEKEHPVSHIAYGYATQVVILDESGKVTEVVAAHDVGTVINVQSCEGQVEGGVVMGLGYAFTEDFPMVDGRPVLSYGKLGLFRATAAPDIKSILVTSPEVLTEAYGAKGVGEISTVPTAPACAHAYYRLDGVERRKLPLENTFYRKEKKKG</sequence>
<dbReference type="InterPro" id="IPR016208">
    <property type="entry name" value="Ald_Oxase/xanthine_DH-like"/>
</dbReference>
<dbReference type="InterPro" id="IPR008274">
    <property type="entry name" value="AldOxase/xan_DH_MoCoBD1"/>
</dbReference>
<dbReference type="GO" id="GO:0051537">
    <property type="term" value="F:2 iron, 2 sulfur cluster binding"/>
    <property type="evidence" value="ECO:0007669"/>
    <property type="project" value="InterPro"/>
</dbReference>
<evidence type="ECO:0000256" key="2">
    <source>
        <dbReference type="ARBA" id="ARBA00022723"/>
    </source>
</evidence>
<dbReference type="Pfam" id="PF01799">
    <property type="entry name" value="Fer2_2"/>
    <property type="match status" value="1"/>
</dbReference>
<dbReference type="PROSITE" id="PS00197">
    <property type="entry name" value="2FE2S_FER_1"/>
    <property type="match status" value="1"/>
</dbReference>
<protein>
    <submittedName>
        <fullName evidence="6">Aldehyde oxidoreductase</fullName>
        <ecNumber evidence="6">1.2.99.7</ecNumber>
    </submittedName>
</protein>
<reference evidence="6 7" key="1">
    <citation type="submission" date="2019-01" db="EMBL/GenBank/DDBJ databases">
        <title>PMF-metabolizing Aryl O-demethylase.</title>
        <authorList>
            <person name="Kim M."/>
        </authorList>
    </citation>
    <scope>NUCLEOTIDE SEQUENCE [LARGE SCALE GENOMIC DNA]</scope>
    <source>
        <strain evidence="6 7">PMF1</strain>
    </source>
</reference>
<evidence type="ECO:0000313" key="7">
    <source>
        <dbReference type="Proteomes" id="UP000289794"/>
    </source>
</evidence>
<dbReference type="InterPro" id="IPR037165">
    <property type="entry name" value="AldOxase/xan_DH_Mopterin-bd_sf"/>
</dbReference>
<gene>
    <name evidence="6" type="primary">mop_2</name>
    <name evidence="6" type="ORF">PMF13cell1_02757</name>
</gene>
<accession>A0A4P6M190</accession>
<dbReference type="InterPro" id="IPR000674">
    <property type="entry name" value="Ald_Oxase/Xan_DH_a/b"/>
</dbReference>
<name>A0A4P6M190_9FIRM</name>
<dbReference type="Pfam" id="PF02738">
    <property type="entry name" value="MoCoBD_1"/>
    <property type="match status" value="1"/>
</dbReference>
<keyword evidence="4" id="KW-0408">Iron</keyword>
<dbReference type="Gene3D" id="3.30.365.10">
    <property type="entry name" value="Aldehyde oxidase/xanthine dehydrogenase, molybdopterin binding domain"/>
    <property type="match status" value="5"/>
</dbReference>
<dbReference type="GO" id="GO:0033727">
    <property type="term" value="F:aldehyde dehydrogenase (FAD-independent) activity"/>
    <property type="evidence" value="ECO:0007669"/>
    <property type="project" value="UniProtKB-EC"/>
</dbReference>
<dbReference type="InterPro" id="IPR001041">
    <property type="entry name" value="2Fe-2S_ferredoxin-type"/>
</dbReference>
<dbReference type="Pfam" id="PF20256">
    <property type="entry name" value="MoCoBD_2"/>
    <property type="match status" value="1"/>
</dbReference>
<dbReference type="InterPro" id="IPR012675">
    <property type="entry name" value="Beta-grasp_dom_sf"/>
</dbReference>
<dbReference type="Gene3D" id="3.90.1170.50">
    <property type="entry name" value="Aldehyde oxidase/xanthine dehydrogenase, a/b hammerhead"/>
    <property type="match status" value="1"/>
</dbReference>
<dbReference type="InterPro" id="IPR046867">
    <property type="entry name" value="AldOxase/xan_DH_MoCoBD2"/>
</dbReference>
<evidence type="ECO:0000256" key="3">
    <source>
        <dbReference type="ARBA" id="ARBA00023002"/>
    </source>
</evidence>
<dbReference type="InterPro" id="IPR017697">
    <property type="entry name" value="Xdh"/>
</dbReference>
<dbReference type="Gene3D" id="3.10.20.30">
    <property type="match status" value="1"/>
</dbReference>
<dbReference type="Pfam" id="PF00111">
    <property type="entry name" value="Fer2"/>
    <property type="match status" value="1"/>
</dbReference>
<keyword evidence="3 6" id="KW-0560">Oxidoreductase</keyword>
<evidence type="ECO:0000256" key="4">
    <source>
        <dbReference type="ARBA" id="ARBA00023004"/>
    </source>
</evidence>
<dbReference type="InterPro" id="IPR036884">
    <property type="entry name" value="2Fe-2S-bd_dom_sf"/>
</dbReference>
<dbReference type="SUPFAM" id="SSF56003">
    <property type="entry name" value="Molybdenum cofactor-binding domain"/>
    <property type="match status" value="1"/>
</dbReference>
<evidence type="ECO:0000256" key="1">
    <source>
        <dbReference type="ARBA" id="ARBA00006849"/>
    </source>
</evidence>
<dbReference type="InterPro" id="IPR036010">
    <property type="entry name" value="2Fe-2S_ferredoxin-like_sf"/>
</dbReference>
<dbReference type="SUPFAM" id="SSF47741">
    <property type="entry name" value="CO dehydrogenase ISP C-domain like"/>
    <property type="match status" value="1"/>
</dbReference>
<feature type="domain" description="2Fe-2S ferredoxin-type" evidence="5">
    <location>
        <begin position="25"/>
        <end position="99"/>
    </location>
</feature>
<dbReference type="PANTHER" id="PTHR11908:SF157">
    <property type="entry name" value="XANTHINE DEHYDROGENASE SUBUNIT D-RELATED"/>
    <property type="match status" value="1"/>
</dbReference>
<evidence type="ECO:0000313" key="6">
    <source>
        <dbReference type="EMBL" id="QBE97203.1"/>
    </source>
</evidence>
<dbReference type="AlphaFoldDB" id="A0A4P6M190"/>
<dbReference type="GO" id="GO:0005506">
    <property type="term" value="F:iron ion binding"/>
    <property type="evidence" value="ECO:0007669"/>
    <property type="project" value="InterPro"/>
</dbReference>
<evidence type="ECO:0000259" key="5">
    <source>
        <dbReference type="PROSITE" id="PS51085"/>
    </source>
</evidence>
<dbReference type="InterPro" id="IPR002888">
    <property type="entry name" value="2Fe-2S-bd"/>
</dbReference>
<dbReference type="EMBL" id="CP035945">
    <property type="protein sequence ID" value="QBE97203.1"/>
    <property type="molecule type" value="Genomic_DNA"/>
</dbReference>
<dbReference type="KEGG" id="bpro:PMF13cell1_02757"/>
<keyword evidence="2" id="KW-0479">Metal-binding</keyword>
<dbReference type="EC" id="1.2.99.7" evidence="6"/>
<comment type="similarity">
    <text evidence="1">Belongs to the xanthine dehydrogenase family.</text>
</comment>